<feature type="binding site" evidence="9">
    <location>
        <begin position="117"/>
        <end position="127"/>
    </location>
    <ligand>
        <name>ATP</name>
        <dbReference type="ChEBI" id="CHEBI:30616"/>
    </ligand>
</feature>
<evidence type="ECO:0000256" key="7">
    <source>
        <dbReference type="ARBA" id="ARBA00022840"/>
    </source>
</evidence>
<dbReference type="STRING" id="1348662.CARG_02925"/>
<feature type="active site" evidence="9">
    <location>
        <position position="163"/>
    </location>
</feature>
<dbReference type="GeneID" id="78249413"/>
<proteinExistence type="inferred from homology"/>
<dbReference type="eggNOG" id="COG1947">
    <property type="taxonomic scope" value="Bacteria"/>
</dbReference>
<evidence type="ECO:0000259" key="11">
    <source>
        <dbReference type="Pfam" id="PF08544"/>
    </source>
</evidence>
<reference evidence="12 13" key="1">
    <citation type="journal article" date="2013" name="Genome Announc.">
        <title>Whole-Genome Sequence of the Clinical Strain Corynebacterium argentoratense DSM 44202, Isolated from a Human Throat Specimen.</title>
        <authorList>
            <person name="Bomholt C."/>
            <person name="Glaub A."/>
            <person name="Gravermann K."/>
            <person name="Albersmeier A."/>
            <person name="Brinkrolf K."/>
            <person name="Ruckert C."/>
            <person name="Tauch A."/>
        </authorList>
    </citation>
    <scope>NUCLEOTIDE SEQUENCE [LARGE SCALE GENOMIC DNA]</scope>
    <source>
        <strain evidence="12">DSM 44202</strain>
    </source>
</reference>
<dbReference type="InterPro" id="IPR013750">
    <property type="entry name" value="GHMP_kinase_C_dom"/>
</dbReference>
<dbReference type="SUPFAM" id="SSF54211">
    <property type="entry name" value="Ribosomal protein S5 domain 2-like"/>
    <property type="match status" value="1"/>
</dbReference>
<evidence type="ECO:0000313" key="12">
    <source>
        <dbReference type="EMBL" id="AGU14737.1"/>
    </source>
</evidence>
<keyword evidence="7 9" id="KW-0067">ATP-binding</keyword>
<keyword evidence="9" id="KW-0414">Isoprene biosynthesis</keyword>
<comment type="similarity">
    <text evidence="1 9">Belongs to the GHMP kinase family. IspE subfamily.</text>
</comment>
<dbReference type="HAMAP" id="MF_00061">
    <property type="entry name" value="IspE"/>
    <property type="match status" value="1"/>
</dbReference>
<protein>
    <recommendedName>
        <fullName evidence="3 9">4-diphosphocytidyl-2-C-methyl-D-erythritol kinase</fullName>
        <shortName evidence="9">CMK</shortName>
        <ecNumber evidence="2 9">2.7.1.148</ecNumber>
    </recommendedName>
    <alternativeName>
        <fullName evidence="8 9">4-(cytidine-5'-diphospho)-2-C-methyl-D-erythritol kinase</fullName>
    </alternativeName>
</protein>
<dbReference type="InterPro" id="IPR014721">
    <property type="entry name" value="Ribsml_uS5_D2-typ_fold_subgr"/>
</dbReference>
<comment type="pathway">
    <text evidence="9">Isoprenoid biosynthesis; isopentenyl diphosphate biosynthesis via DXP pathway; isopentenyl diphosphate from 1-deoxy-D-xylulose 5-phosphate: step 3/6.</text>
</comment>
<evidence type="ECO:0000256" key="3">
    <source>
        <dbReference type="ARBA" id="ARBA00017473"/>
    </source>
</evidence>
<dbReference type="PIRSF" id="PIRSF010376">
    <property type="entry name" value="IspE"/>
    <property type="match status" value="1"/>
</dbReference>
<evidence type="ECO:0000256" key="9">
    <source>
        <dbReference type="HAMAP-Rule" id="MF_00061"/>
    </source>
</evidence>
<dbReference type="InterPro" id="IPR004424">
    <property type="entry name" value="IspE"/>
</dbReference>
<keyword evidence="5 9" id="KW-0547">Nucleotide-binding</keyword>
<dbReference type="Gene3D" id="3.30.70.890">
    <property type="entry name" value="GHMP kinase, C-terminal domain"/>
    <property type="match status" value="1"/>
</dbReference>
<evidence type="ECO:0000259" key="10">
    <source>
        <dbReference type="Pfam" id="PF00288"/>
    </source>
</evidence>
<dbReference type="RefSeq" id="WP_020975888.1">
    <property type="nucleotide sequence ID" value="NC_022198.1"/>
</dbReference>
<dbReference type="HOGENOM" id="CLU_053057_1_1_11"/>
<organism evidence="12 13">
    <name type="scientific">Corynebacterium argentoratense DSM 44202</name>
    <dbReference type="NCBI Taxonomy" id="1348662"/>
    <lineage>
        <taxon>Bacteria</taxon>
        <taxon>Bacillati</taxon>
        <taxon>Actinomycetota</taxon>
        <taxon>Actinomycetes</taxon>
        <taxon>Mycobacteriales</taxon>
        <taxon>Corynebacteriaceae</taxon>
        <taxon>Corynebacterium</taxon>
    </lineage>
</organism>
<dbReference type="InterPro" id="IPR036554">
    <property type="entry name" value="GHMP_kinase_C_sf"/>
</dbReference>
<dbReference type="Gene3D" id="3.30.230.10">
    <property type="match status" value="1"/>
</dbReference>
<dbReference type="PANTHER" id="PTHR43527">
    <property type="entry name" value="4-DIPHOSPHOCYTIDYL-2-C-METHYL-D-ERYTHRITOL KINASE, CHLOROPLASTIC"/>
    <property type="match status" value="1"/>
</dbReference>
<name>U3GYQ8_9CORY</name>
<feature type="active site" evidence="9">
    <location>
        <position position="11"/>
    </location>
</feature>
<dbReference type="GO" id="GO:0019288">
    <property type="term" value="P:isopentenyl diphosphate biosynthetic process, methylerythritol 4-phosphate pathway"/>
    <property type="evidence" value="ECO:0007669"/>
    <property type="project" value="UniProtKB-UniRule"/>
</dbReference>
<evidence type="ECO:0000256" key="6">
    <source>
        <dbReference type="ARBA" id="ARBA00022777"/>
    </source>
</evidence>
<evidence type="ECO:0000256" key="2">
    <source>
        <dbReference type="ARBA" id="ARBA00012052"/>
    </source>
</evidence>
<dbReference type="Proteomes" id="UP000016943">
    <property type="component" value="Chromosome"/>
</dbReference>
<evidence type="ECO:0000256" key="4">
    <source>
        <dbReference type="ARBA" id="ARBA00022679"/>
    </source>
</evidence>
<dbReference type="AlphaFoldDB" id="U3GYQ8"/>
<evidence type="ECO:0000256" key="8">
    <source>
        <dbReference type="ARBA" id="ARBA00032554"/>
    </source>
</evidence>
<dbReference type="EMBL" id="CP006365">
    <property type="protein sequence ID" value="AGU14737.1"/>
    <property type="molecule type" value="Genomic_DNA"/>
</dbReference>
<dbReference type="GO" id="GO:0050515">
    <property type="term" value="F:4-(cytidine 5'-diphospho)-2-C-methyl-D-erythritol kinase activity"/>
    <property type="evidence" value="ECO:0007669"/>
    <property type="project" value="UniProtKB-UniRule"/>
</dbReference>
<keyword evidence="4 9" id="KW-0808">Transferase</keyword>
<feature type="domain" description="GHMP kinase N-terminal" evidence="10">
    <location>
        <begin position="89"/>
        <end position="171"/>
    </location>
</feature>
<dbReference type="InterPro" id="IPR006204">
    <property type="entry name" value="GHMP_kinase_N_dom"/>
</dbReference>
<dbReference type="OrthoDB" id="3173073at2"/>
<dbReference type="GO" id="GO:0016114">
    <property type="term" value="P:terpenoid biosynthetic process"/>
    <property type="evidence" value="ECO:0007669"/>
    <property type="project" value="InterPro"/>
</dbReference>
<evidence type="ECO:0000256" key="5">
    <source>
        <dbReference type="ARBA" id="ARBA00022741"/>
    </source>
</evidence>
<dbReference type="PATRIC" id="fig|1348662.3.peg.574"/>
<sequence length="318" mass="32648">MNAHTESAYAKVNLALSVGNARADGYHELVSIFHEVSLHDDLAFTLIDYDAHGSTHPEAGCFIEQGYVSYTELHVTGRQADEVPLGPSNLICAAIEHISRVAGVALNLRCEVHKRIPTQGGMAGGSADGAAAVRAAASYAASLGGQVLSEQQLLDICLKLGSDVPFMLRGGTQCGRGRGEVLSPIDCALPLHFVILPREGGLSTPAVFRALDAMRDEGLCPDPSPVDVEAFSRALSAEGIGGATGADAVAGLMVNDLQAPAVALAPDLAEALERGVAAGAVKGMVSGSGPTLFFLCADAQAANDLVEALGGIAVSSRH</sequence>
<feature type="domain" description="GHMP kinase C-terminal" evidence="11">
    <location>
        <begin position="253"/>
        <end position="309"/>
    </location>
</feature>
<evidence type="ECO:0000256" key="1">
    <source>
        <dbReference type="ARBA" id="ARBA00009684"/>
    </source>
</evidence>
<dbReference type="KEGG" id="caz:CARG_02925"/>
<dbReference type="GO" id="GO:0005524">
    <property type="term" value="F:ATP binding"/>
    <property type="evidence" value="ECO:0007669"/>
    <property type="project" value="UniProtKB-UniRule"/>
</dbReference>
<dbReference type="Pfam" id="PF00288">
    <property type="entry name" value="GHMP_kinases_N"/>
    <property type="match status" value="1"/>
</dbReference>
<evidence type="ECO:0000313" key="13">
    <source>
        <dbReference type="Proteomes" id="UP000016943"/>
    </source>
</evidence>
<comment type="function">
    <text evidence="9">Catalyzes the phosphorylation of the position 2 hydroxy group of 4-diphosphocytidyl-2C-methyl-D-erythritol.</text>
</comment>
<dbReference type="EC" id="2.7.1.148" evidence="2 9"/>
<keyword evidence="13" id="KW-1185">Reference proteome</keyword>
<dbReference type="Pfam" id="PF08544">
    <property type="entry name" value="GHMP_kinases_C"/>
    <property type="match status" value="1"/>
</dbReference>
<dbReference type="PANTHER" id="PTHR43527:SF2">
    <property type="entry name" value="4-DIPHOSPHOCYTIDYL-2-C-METHYL-D-ERYTHRITOL KINASE, CHLOROPLASTIC"/>
    <property type="match status" value="1"/>
</dbReference>
<dbReference type="SUPFAM" id="SSF55060">
    <property type="entry name" value="GHMP Kinase, C-terminal domain"/>
    <property type="match status" value="1"/>
</dbReference>
<comment type="catalytic activity">
    <reaction evidence="9">
        <text>4-CDP-2-C-methyl-D-erythritol + ATP = 4-CDP-2-C-methyl-D-erythritol 2-phosphate + ADP + H(+)</text>
        <dbReference type="Rhea" id="RHEA:18437"/>
        <dbReference type="ChEBI" id="CHEBI:15378"/>
        <dbReference type="ChEBI" id="CHEBI:30616"/>
        <dbReference type="ChEBI" id="CHEBI:57823"/>
        <dbReference type="ChEBI" id="CHEBI:57919"/>
        <dbReference type="ChEBI" id="CHEBI:456216"/>
        <dbReference type="EC" id="2.7.1.148"/>
    </reaction>
</comment>
<dbReference type="UniPathway" id="UPA00056">
    <property type="reaction ID" value="UER00094"/>
</dbReference>
<keyword evidence="6 9" id="KW-0418">Kinase</keyword>
<dbReference type="InterPro" id="IPR020568">
    <property type="entry name" value="Ribosomal_Su5_D2-typ_SF"/>
</dbReference>
<gene>
    <name evidence="9" type="primary">ispE</name>
    <name evidence="12" type="ORF">CARG_02925</name>
</gene>
<accession>U3GYQ8</accession>